<dbReference type="PANTHER" id="PTHR10146">
    <property type="entry name" value="PROLINE SYNTHETASE CO-TRANSCRIBED BACTERIAL HOMOLOG PROTEIN"/>
    <property type="match status" value="1"/>
</dbReference>
<evidence type="ECO:0000256" key="2">
    <source>
        <dbReference type="RuleBase" id="RU004514"/>
    </source>
</evidence>
<keyword evidence="1" id="KW-0663">Pyridoxal phosphate</keyword>
<dbReference type="InterPro" id="IPR029066">
    <property type="entry name" value="PLP-binding_barrel"/>
</dbReference>
<evidence type="ECO:0000259" key="3">
    <source>
        <dbReference type="Pfam" id="PF01168"/>
    </source>
</evidence>
<sequence>MWKVAMSEEVGKAVQSVLERVKQAAARRPKPDVPVCQLSCVPNLFLLETIDSPKLADKVNSSWQRLRGASSQRLKIMVQVNTSGEQNKHGLPPEDTVNTVKHIVSQCSALHFSGLMTIGRYGYDLTLGPNPDFQVQTLKDSFPSKKQSPFSHIKIGV</sequence>
<reference evidence="4 5" key="1">
    <citation type="submission" date="2021-06" db="EMBL/GenBank/DDBJ databases">
        <authorList>
            <person name="Palmer J.M."/>
        </authorList>
    </citation>
    <scope>NUCLEOTIDE SEQUENCE [LARGE SCALE GENOMIC DNA]</scope>
    <source>
        <strain evidence="4 5">XC_2019</strain>
        <tissue evidence="4">Muscle</tissue>
    </source>
</reference>
<comment type="similarity">
    <text evidence="2">Belongs to the pyridoxal phosphate-binding protein YggS/PROSC family.</text>
</comment>
<proteinExistence type="inferred from homology"/>
<organism evidence="4 5">
    <name type="scientific">Xenoophorus captivus</name>
    <dbReference type="NCBI Taxonomy" id="1517983"/>
    <lineage>
        <taxon>Eukaryota</taxon>
        <taxon>Metazoa</taxon>
        <taxon>Chordata</taxon>
        <taxon>Craniata</taxon>
        <taxon>Vertebrata</taxon>
        <taxon>Euteleostomi</taxon>
        <taxon>Actinopterygii</taxon>
        <taxon>Neopterygii</taxon>
        <taxon>Teleostei</taxon>
        <taxon>Neoteleostei</taxon>
        <taxon>Acanthomorphata</taxon>
        <taxon>Ovalentaria</taxon>
        <taxon>Atherinomorphae</taxon>
        <taxon>Cyprinodontiformes</taxon>
        <taxon>Goodeidae</taxon>
        <taxon>Xenoophorus</taxon>
    </lineage>
</organism>
<dbReference type="InterPro" id="IPR001608">
    <property type="entry name" value="Ala_racemase_N"/>
</dbReference>
<keyword evidence="5" id="KW-1185">Reference proteome</keyword>
<dbReference type="Gene3D" id="3.20.20.10">
    <property type="entry name" value="Alanine racemase"/>
    <property type="match status" value="1"/>
</dbReference>
<protein>
    <recommendedName>
        <fullName evidence="3">Alanine racemase N-terminal domain-containing protein</fullName>
    </recommendedName>
</protein>
<dbReference type="PANTHER" id="PTHR10146:SF14">
    <property type="entry name" value="PYRIDOXAL PHOSPHATE HOMEOSTASIS PROTEIN"/>
    <property type="match status" value="1"/>
</dbReference>
<comment type="caution">
    <text evidence="4">The sequence shown here is derived from an EMBL/GenBank/DDBJ whole genome shotgun (WGS) entry which is preliminary data.</text>
</comment>
<evidence type="ECO:0000256" key="1">
    <source>
        <dbReference type="ARBA" id="ARBA00022898"/>
    </source>
</evidence>
<dbReference type="Pfam" id="PF01168">
    <property type="entry name" value="Ala_racemase_N"/>
    <property type="match status" value="1"/>
</dbReference>
<dbReference type="InterPro" id="IPR011078">
    <property type="entry name" value="PyrdxlP_homeostasis"/>
</dbReference>
<feature type="domain" description="Alanine racemase N-terminal" evidence="3">
    <location>
        <begin position="40"/>
        <end position="119"/>
    </location>
</feature>
<dbReference type="SUPFAM" id="SSF51419">
    <property type="entry name" value="PLP-binding barrel"/>
    <property type="match status" value="1"/>
</dbReference>
<accession>A0ABV0QXK5</accession>
<name>A0ABV0QXK5_9TELE</name>
<dbReference type="Proteomes" id="UP001434883">
    <property type="component" value="Unassembled WGS sequence"/>
</dbReference>
<evidence type="ECO:0000313" key="5">
    <source>
        <dbReference type="Proteomes" id="UP001434883"/>
    </source>
</evidence>
<evidence type="ECO:0000313" key="4">
    <source>
        <dbReference type="EMBL" id="MEQ2200589.1"/>
    </source>
</evidence>
<dbReference type="EMBL" id="JAHRIN010026246">
    <property type="protein sequence ID" value="MEQ2200589.1"/>
    <property type="molecule type" value="Genomic_DNA"/>
</dbReference>
<gene>
    <name evidence="4" type="ORF">XENOCAPTIV_000439</name>
</gene>